<dbReference type="Proteomes" id="UP000076078">
    <property type="component" value="Unassembled WGS sequence"/>
</dbReference>
<sequence>MEKDDSTKEIKEEKEEKEEEHEDSEGDVEHKEGKGEKKKKKKEKKKKKKEKKLRKQLEKQQQQEEEEQEKEEKEEETDKLKLVEQKTPPQQAQENIIIPPPTIFSPLDKLQSIPITPVSNTSILNNNNNNNENISSTSLLLPPPPVKVVLKKKDKKSSAYESEKKAFNLTRRNIQKHQNHSISHLLDNQIVDPQHHHNISINSAPMDKSKMTSKQIQQAHLQKVLDAGKIPVWRKVLSDDSKLFSNERTWMSWVGLTFALGAIGTAIITFFGTENLTLFTGVSLWVIALGFLIYSYIIFRKRRYAILHKTRGPFYDPYGPIVMVISVMFSVIVFLVFFVLKRPEAMVSG</sequence>
<evidence type="ECO:0000313" key="8">
    <source>
        <dbReference type="EMBL" id="KYQ96719.1"/>
    </source>
</evidence>
<organism evidence="8 9">
    <name type="scientific">Tieghemostelium lacteum</name>
    <name type="common">Slime mold</name>
    <name type="synonym">Dictyostelium lacteum</name>
    <dbReference type="NCBI Taxonomy" id="361077"/>
    <lineage>
        <taxon>Eukaryota</taxon>
        <taxon>Amoebozoa</taxon>
        <taxon>Evosea</taxon>
        <taxon>Eumycetozoa</taxon>
        <taxon>Dictyostelia</taxon>
        <taxon>Dictyosteliales</taxon>
        <taxon>Raperosteliaceae</taxon>
        <taxon>Tieghemostelium</taxon>
    </lineage>
</organism>
<evidence type="ECO:0000256" key="1">
    <source>
        <dbReference type="ARBA" id="ARBA00004127"/>
    </source>
</evidence>
<accession>A0A151ZS22</accession>
<evidence type="ECO:0000256" key="3">
    <source>
        <dbReference type="ARBA" id="ARBA00022989"/>
    </source>
</evidence>
<name>A0A151ZS22_TIELA</name>
<feature type="compositionally biased region" description="Basic and acidic residues" evidence="5">
    <location>
        <begin position="1"/>
        <end position="14"/>
    </location>
</feature>
<feature type="compositionally biased region" description="Acidic residues" evidence="5">
    <location>
        <begin position="15"/>
        <end position="26"/>
    </location>
</feature>
<dbReference type="Pfam" id="PF02656">
    <property type="entry name" value="DUF202"/>
    <property type="match status" value="1"/>
</dbReference>
<feature type="compositionally biased region" description="Basic residues" evidence="5">
    <location>
        <begin position="36"/>
        <end position="54"/>
    </location>
</feature>
<dbReference type="STRING" id="361077.A0A151ZS22"/>
<keyword evidence="3 6" id="KW-1133">Transmembrane helix</keyword>
<evidence type="ECO:0000256" key="4">
    <source>
        <dbReference type="ARBA" id="ARBA00023136"/>
    </source>
</evidence>
<dbReference type="InterPro" id="IPR051572">
    <property type="entry name" value="VTC_Complex_Subunit"/>
</dbReference>
<keyword evidence="4 6" id="KW-0472">Membrane</keyword>
<evidence type="ECO:0000256" key="6">
    <source>
        <dbReference type="SAM" id="Phobius"/>
    </source>
</evidence>
<comment type="subcellular location">
    <subcellularLocation>
        <location evidence="1">Endomembrane system</location>
        <topology evidence="1">Multi-pass membrane protein</topology>
    </subcellularLocation>
</comment>
<gene>
    <name evidence="8" type="ORF">DLAC_04014</name>
</gene>
<proteinExistence type="predicted"/>
<dbReference type="PANTHER" id="PTHR46140:SF1">
    <property type="entry name" value="VACUOLAR TRANSPORTER CHAPERONE COMPLEX SUBUNIT 4-RELATED"/>
    <property type="match status" value="1"/>
</dbReference>
<evidence type="ECO:0000313" key="9">
    <source>
        <dbReference type="Proteomes" id="UP000076078"/>
    </source>
</evidence>
<feature type="compositionally biased region" description="Acidic residues" evidence="5">
    <location>
        <begin position="63"/>
        <end position="75"/>
    </location>
</feature>
<feature type="region of interest" description="Disordered" evidence="5">
    <location>
        <begin position="1"/>
        <end position="100"/>
    </location>
</feature>
<feature type="transmembrane region" description="Helical" evidence="6">
    <location>
        <begin position="278"/>
        <end position="299"/>
    </location>
</feature>
<feature type="transmembrane region" description="Helical" evidence="6">
    <location>
        <begin position="320"/>
        <end position="340"/>
    </location>
</feature>
<dbReference type="EMBL" id="LODT01000021">
    <property type="protein sequence ID" value="KYQ96719.1"/>
    <property type="molecule type" value="Genomic_DNA"/>
</dbReference>
<reference evidence="8 9" key="1">
    <citation type="submission" date="2015-12" db="EMBL/GenBank/DDBJ databases">
        <title>Dictyostelia acquired genes for synthesis and detection of signals that induce cell-type specialization by lateral gene transfer from prokaryotes.</title>
        <authorList>
            <person name="Gloeckner G."/>
            <person name="Schaap P."/>
        </authorList>
    </citation>
    <scope>NUCLEOTIDE SEQUENCE [LARGE SCALE GENOMIC DNA]</scope>
    <source>
        <strain evidence="8 9">TK</strain>
    </source>
</reference>
<dbReference type="InParanoid" id="A0A151ZS22"/>
<dbReference type="OMA" id="MVMFAIT"/>
<dbReference type="PANTHER" id="PTHR46140">
    <property type="entry name" value="VACUOLAR TRANSPORTER CHAPERONE 1-RELATED"/>
    <property type="match status" value="1"/>
</dbReference>
<keyword evidence="2 6" id="KW-0812">Transmembrane</keyword>
<dbReference type="OrthoDB" id="2243669at2759"/>
<dbReference type="AlphaFoldDB" id="A0A151ZS22"/>
<feature type="domain" description="DUF202" evidence="7">
    <location>
        <begin position="244"/>
        <end position="303"/>
    </location>
</feature>
<evidence type="ECO:0000256" key="2">
    <source>
        <dbReference type="ARBA" id="ARBA00022692"/>
    </source>
</evidence>
<feature type="transmembrane region" description="Helical" evidence="6">
    <location>
        <begin position="250"/>
        <end position="272"/>
    </location>
</feature>
<keyword evidence="9" id="KW-1185">Reference proteome</keyword>
<evidence type="ECO:0000256" key="5">
    <source>
        <dbReference type="SAM" id="MobiDB-lite"/>
    </source>
</evidence>
<evidence type="ECO:0000259" key="7">
    <source>
        <dbReference type="Pfam" id="PF02656"/>
    </source>
</evidence>
<dbReference type="InterPro" id="IPR003807">
    <property type="entry name" value="DUF202"/>
</dbReference>
<dbReference type="GO" id="GO:0012505">
    <property type="term" value="C:endomembrane system"/>
    <property type="evidence" value="ECO:0007669"/>
    <property type="project" value="UniProtKB-SubCell"/>
</dbReference>
<comment type="caution">
    <text evidence="8">The sequence shown here is derived from an EMBL/GenBank/DDBJ whole genome shotgun (WGS) entry which is preliminary data.</text>
</comment>
<protein>
    <submittedName>
        <fullName evidence="8">Prespore-specific protein</fullName>
    </submittedName>
</protein>